<dbReference type="EMBL" id="BAAAHH010000013">
    <property type="protein sequence ID" value="GAA0953383.1"/>
    <property type="molecule type" value="Genomic_DNA"/>
</dbReference>
<keyword evidence="2" id="KW-1185">Reference proteome</keyword>
<evidence type="ECO:0000313" key="1">
    <source>
        <dbReference type="EMBL" id="GAA0953383.1"/>
    </source>
</evidence>
<accession>A0ABN1R8V9</accession>
<dbReference type="Proteomes" id="UP001500665">
    <property type="component" value="Unassembled WGS sequence"/>
</dbReference>
<protein>
    <recommendedName>
        <fullName evidence="3">HEAT repeat protein</fullName>
    </recommendedName>
</protein>
<evidence type="ECO:0008006" key="3">
    <source>
        <dbReference type="Google" id="ProtNLM"/>
    </source>
</evidence>
<comment type="caution">
    <text evidence="1">The sequence shown here is derived from an EMBL/GenBank/DDBJ whole genome shotgun (WGS) entry which is preliminary data.</text>
</comment>
<organism evidence="1 2">
    <name type="scientific">Actinocorallia libanotica</name>
    <dbReference type="NCBI Taxonomy" id="46162"/>
    <lineage>
        <taxon>Bacteria</taxon>
        <taxon>Bacillati</taxon>
        <taxon>Actinomycetota</taxon>
        <taxon>Actinomycetes</taxon>
        <taxon>Streptosporangiales</taxon>
        <taxon>Thermomonosporaceae</taxon>
        <taxon>Actinocorallia</taxon>
    </lineage>
</organism>
<evidence type="ECO:0000313" key="2">
    <source>
        <dbReference type="Proteomes" id="UP001500665"/>
    </source>
</evidence>
<name>A0ABN1R8V9_9ACTN</name>
<dbReference type="RefSeq" id="WP_344241924.1">
    <property type="nucleotide sequence ID" value="NZ_BAAAHH010000013.1"/>
</dbReference>
<reference evidence="1 2" key="1">
    <citation type="journal article" date="2019" name="Int. J. Syst. Evol. Microbiol.">
        <title>The Global Catalogue of Microorganisms (GCM) 10K type strain sequencing project: providing services to taxonomists for standard genome sequencing and annotation.</title>
        <authorList>
            <consortium name="The Broad Institute Genomics Platform"/>
            <consortium name="The Broad Institute Genome Sequencing Center for Infectious Disease"/>
            <person name="Wu L."/>
            <person name="Ma J."/>
        </authorList>
    </citation>
    <scope>NUCLEOTIDE SEQUENCE [LARGE SCALE GENOMIC DNA]</scope>
    <source>
        <strain evidence="1 2">JCM 10696</strain>
    </source>
</reference>
<sequence length="540" mass="58400">MSAGEGAATYLAHALSLSALHGPGPWPSGGSPLPDERPDPEAILSDVVFDGIRTHHFGFDAQPETAAELAERISETVLHDLDPSPLGELFAEQSVLPLADDLVKELRTRRLPREKLRSVALHVVEHATRGSETKLGIVLLGICGDERDRELLLLLGSLETLTLYAVVALSNTQPDPQRAAFELAQRVEGWGRIHAVERLEGCGDPEIKAWLLREGFRNHIMNEYLAHIAATTGGLYEALLSDDVDAALLDGAADILSALAMGGPAKDMAHYDDAVPAMHRFAELADARPTLSRLDALLTLSRLLDRTGFSWPEHEPARLKSRYEAVLSQRKWHSLVSAHLVRPVGEYGFTHALSCAGRLGVPATPHALGHLEKDPYNAYVWQWLLERVSREEADLVVAHAERLLPLGDLASGPAESLGFGEHHAPDQALGVIVRGLEKHPGAGHGLLRVALSSPVISTRNAVLMALEAWPSEARPPEAGAWLTAAGSIEPDPRVRERIQRHLGLTDQGLSTVRTGVGTICDVMRPVTRIAPEGGPPCGRK</sequence>
<gene>
    <name evidence="1" type="ORF">GCM10009550_35290</name>
</gene>
<proteinExistence type="predicted"/>